<dbReference type="GO" id="GO:0003700">
    <property type="term" value="F:DNA-binding transcription factor activity"/>
    <property type="evidence" value="ECO:0007669"/>
    <property type="project" value="InterPro"/>
</dbReference>
<dbReference type="PROSITE" id="PS51088">
    <property type="entry name" value="TEA_2"/>
    <property type="match status" value="1"/>
</dbReference>
<dbReference type="InterPro" id="IPR038096">
    <property type="entry name" value="TEA/ATTS_sf"/>
</dbReference>
<dbReference type="AlphaFoldDB" id="A0A9W8MJ43"/>
<comment type="caution">
    <text evidence="4">The sequence shown here is derived from an EMBL/GenBank/DDBJ whole genome shotgun (WGS) entry which is preliminary data.</text>
</comment>
<gene>
    <name evidence="4" type="ORF">H1R20_g4516</name>
</gene>
<evidence type="ECO:0000259" key="3">
    <source>
        <dbReference type="PROSITE" id="PS51088"/>
    </source>
</evidence>
<proteinExistence type="inferred from homology"/>
<feature type="domain" description="TEA" evidence="3">
    <location>
        <begin position="65"/>
        <end position="165"/>
    </location>
</feature>
<evidence type="ECO:0000313" key="5">
    <source>
        <dbReference type="Proteomes" id="UP001140091"/>
    </source>
</evidence>
<dbReference type="Proteomes" id="UP001140091">
    <property type="component" value="Unassembled WGS sequence"/>
</dbReference>
<dbReference type="EMBL" id="JANBPK010000770">
    <property type="protein sequence ID" value="KAJ2932571.1"/>
    <property type="molecule type" value="Genomic_DNA"/>
</dbReference>
<evidence type="ECO:0000256" key="1">
    <source>
        <dbReference type="ARBA" id="ARBA00008421"/>
    </source>
</evidence>
<dbReference type="InterPro" id="IPR000818">
    <property type="entry name" value="TEA/ATTS_dom"/>
</dbReference>
<feature type="non-terminal residue" evidence="4">
    <location>
        <position position="1"/>
    </location>
</feature>
<evidence type="ECO:0000313" key="4">
    <source>
        <dbReference type="EMBL" id="KAJ2932571.1"/>
    </source>
</evidence>
<feature type="DNA-binding region" description="TEA" evidence="2">
    <location>
        <begin position="65"/>
        <end position="165"/>
    </location>
</feature>
<protein>
    <recommendedName>
        <fullName evidence="3">TEA domain-containing protein</fullName>
    </recommendedName>
</protein>
<organism evidence="4 5">
    <name type="scientific">Candolleomyces eurysporus</name>
    <dbReference type="NCBI Taxonomy" id="2828524"/>
    <lineage>
        <taxon>Eukaryota</taxon>
        <taxon>Fungi</taxon>
        <taxon>Dikarya</taxon>
        <taxon>Basidiomycota</taxon>
        <taxon>Agaricomycotina</taxon>
        <taxon>Agaricomycetes</taxon>
        <taxon>Agaricomycetidae</taxon>
        <taxon>Agaricales</taxon>
        <taxon>Agaricineae</taxon>
        <taxon>Psathyrellaceae</taxon>
        <taxon>Candolleomyces</taxon>
    </lineage>
</organism>
<comment type="similarity">
    <text evidence="1">Belongs to the TEC1 family.</text>
</comment>
<dbReference type="OrthoDB" id="10006572at2759"/>
<accession>A0A9W8MJ43</accession>
<dbReference type="Pfam" id="PF01285">
    <property type="entry name" value="TEA"/>
    <property type="match status" value="1"/>
</dbReference>
<sequence length="464" mass="51797">MPLQRTAHQSLREATAPARGHIHLPTYCFGTTTIDSLSSNPSPLELAKRAAETQMTGRQTWRTVSGRPEAVWPPELCVNAVSSASRDVVVLMYPCVGRESLLIEGMKKYHDEIGLIAEVKPNGEYYFPLRNAFIANYIERLSGRPRSLKQVSSRIQQLKNRCQDSKMLALILRGRVGLSSPMLKCPLPFLSPLAYKKDVTCERPPSIVFVQVAASLQFYPIQVPVIPIGEINLTSLTTITLATSTRSTHPVIPATRPLLKPLSLFSNSIRISSAFPLKRCTHFTVYENDMVILEEDGFMGQVLCHGDGRITHVYDFEVVSCTWQEIVESQNPNDLTIIQTVFPDTPKLRSAVKTPESVDIVYYFGRCDYSPYRHEGHIAYENARLVPGDFLKSTISPLPLVSVIENGLPQAPLDSGYMDSHPTPLHFPYSSTSHPFMYTKVPTSHGHSVYDSSYPAQHRLLPTA</sequence>
<name>A0A9W8MJ43_9AGAR</name>
<evidence type="ECO:0000256" key="2">
    <source>
        <dbReference type="PROSITE-ProRule" id="PRU00505"/>
    </source>
</evidence>
<keyword evidence="5" id="KW-1185">Reference proteome</keyword>
<dbReference type="Gene3D" id="6.10.20.40">
    <property type="entry name" value="TEA/ATTS domain"/>
    <property type="match status" value="1"/>
</dbReference>
<reference evidence="4" key="1">
    <citation type="submission" date="2022-06" db="EMBL/GenBank/DDBJ databases">
        <title>Genome Sequence of Candolleomyces eurysporus.</title>
        <authorList>
            <person name="Buettner E."/>
        </authorList>
    </citation>
    <scope>NUCLEOTIDE SEQUENCE</scope>
    <source>
        <strain evidence="4">VTCC 930004</strain>
    </source>
</reference>